<dbReference type="SUPFAM" id="SSF48452">
    <property type="entry name" value="TPR-like"/>
    <property type="match status" value="1"/>
</dbReference>
<dbReference type="Gene3D" id="1.25.40.10">
    <property type="entry name" value="Tetratricopeptide repeat domain"/>
    <property type="match status" value="1"/>
</dbReference>
<dbReference type="Gene3D" id="1.10.260.100">
    <property type="match status" value="1"/>
</dbReference>
<sequence>MEDVWQGDVWGTLEAHQEMKQHCIDPNFRAAIDAIRQDHSLMRKYMDDPRVVQASCVLMGQDLAVTEQDLRDAERGGRIARRSPVQLSHKEAAAVHTAALDAKDAGNRHFQSGDNALALACYERCVELIPKESSDLKAVAYSNMAAVYLKLQYYKEADEVCTAAIEAAGPREPPPKALYRRALAREGLGPTHLQASITDLRRAMAAVTEAGQSGEVKKLQGDLQRLETAAGHRQKLKTEEAQASALRGTGSALPAKTDKVAAPPSKDGYVKETDYSFTAKKRLKEVVAGIYTSSKECRVNVKDMMEPQTKISVSVLSKGGKRSLYYDFDILYEWEGRSKKGRKDEASFGGVIRLYNIGQDTKFELGGLPETSWMYSLGFRADAHAQGEPWLEEIKATANDLFEPLALRIGQVIKELHQY</sequence>
<dbReference type="PANTHER" id="PTHR46423:SF1">
    <property type="entry name" value="RNA POLYMERASE II-ASSOCIATED PROTEIN 3"/>
    <property type="match status" value="1"/>
</dbReference>
<accession>A0A7S4FEX9</accession>
<dbReference type="PANTHER" id="PTHR46423">
    <property type="entry name" value="RNA POLYMERASE II-ASSOCIATED PROTEIN 3"/>
    <property type="match status" value="1"/>
</dbReference>
<name>A0A7S4FEX9_9EUGL</name>
<dbReference type="GO" id="GO:0101031">
    <property type="term" value="C:protein folding chaperone complex"/>
    <property type="evidence" value="ECO:0007669"/>
    <property type="project" value="TreeGrafter"/>
</dbReference>
<dbReference type="SUPFAM" id="SSF103111">
    <property type="entry name" value="Activator of Hsp90 ATPase, Aha1"/>
    <property type="match status" value="1"/>
</dbReference>
<organism evidence="3">
    <name type="scientific">Eutreptiella gymnastica</name>
    <dbReference type="NCBI Taxonomy" id="73025"/>
    <lineage>
        <taxon>Eukaryota</taxon>
        <taxon>Discoba</taxon>
        <taxon>Euglenozoa</taxon>
        <taxon>Euglenida</taxon>
        <taxon>Spirocuta</taxon>
        <taxon>Euglenophyceae</taxon>
        <taxon>Eutreptiales</taxon>
        <taxon>Eutreptiaceae</taxon>
        <taxon>Eutreptiella</taxon>
    </lineage>
</organism>
<dbReference type="InterPro" id="IPR051966">
    <property type="entry name" value="RPAP3"/>
</dbReference>
<proteinExistence type="predicted"/>
<dbReference type="InterPro" id="IPR036338">
    <property type="entry name" value="Aha1"/>
</dbReference>
<protein>
    <submittedName>
        <fullName evidence="3">Uncharacterized protein</fullName>
    </submittedName>
</protein>
<dbReference type="AlphaFoldDB" id="A0A7S4FEX9"/>
<dbReference type="EMBL" id="HBJA01005043">
    <property type="protein sequence ID" value="CAE0790565.1"/>
    <property type="molecule type" value="Transcribed_RNA"/>
</dbReference>
<evidence type="ECO:0000256" key="2">
    <source>
        <dbReference type="SAM" id="MobiDB-lite"/>
    </source>
</evidence>
<gene>
    <name evidence="3" type="ORF">EGYM00163_LOCUS1679</name>
</gene>
<reference evidence="3" key="1">
    <citation type="submission" date="2021-01" db="EMBL/GenBank/DDBJ databases">
        <authorList>
            <person name="Corre E."/>
            <person name="Pelletier E."/>
            <person name="Niang G."/>
            <person name="Scheremetjew M."/>
            <person name="Finn R."/>
            <person name="Kale V."/>
            <person name="Holt S."/>
            <person name="Cochrane G."/>
            <person name="Meng A."/>
            <person name="Brown T."/>
            <person name="Cohen L."/>
        </authorList>
    </citation>
    <scope>NUCLEOTIDE SEQUENCE</scope>
    <source>
        <strain evidence="3">CCMP1594</strain>
    </source>
</reference>
<evidence type="ECO:0000256" key="1">
    <source>
        <dbReference type="ARBA" id="ARBA00022803"/>
    </source>
</evidence>
<evidence type="ECO:0000313" key="3">
    <source>
        <dbReference type="EMBL" id="CAE0790565.1"/>
    </source>
</evidence>
<feature type="region of interest" description="Disordered" evidence="2">
    <location>
        <begin position="230"/>
        <end position="265"/>
    </location>
</feature>
<dbReference type="InterPro" id="IPR011990">
    <property type="entry name" value="TPR-like_helical_dom_sf"/>
</dbReference>
<keyword evidence="1" id="KW-0802">TPR repeat</keyword>